<name>A0A644Y1E8_9ZZZZ</name>
<dbReference type="EMBL" id="VSSQ01003784">
    <property type="protein sequence ID" value="MPM22326.1"/>
    <property type="molecule type" value="Genomic_DNA"/>
</dbReference>
<gene>
    <name evidence="2" type="ORF">SDC9_68778</name>
</gene>
<protein>
    <submittedName>
        <fullName evidence="2">Uncharacterized protein</fullName>
    </submittedName>
</protein>
<accession>A0A644Y1E8</accession>
<evidence type="ECO:0000256" key="1">
    <source>
        <dbReference type="SAM" id="Phobius"/>
    </source>
</evidence>
<sequence>MLKRIFPLNRSQIKHKSVQDFVTAFDFFIIRIIFRENRHACIVISLRSFIIPLVEVNLTKFQISVCFLIEIHRAVSGRQLQIIDTFLFLVVLKCNIGKRKINFITIVVVFAVFQHFLKFFHDGIAAAASCIIALCCKNACMKSYFIFRIFLQHFLIHVQCFTVSFQPLINLCQNKHQSDTGLFGFIQRNSIFQIINGGFVISGVYVVIGFNHRQQLTCRF</sequence>
<keyword evidence="1" id="KW-1133">Transmembrane helix</keyword>
<feature type="transmembrane region" description="Helical" evidence="1">
    <location>
        <begin position="123"/>
        <end position="141"/>
    </location>
</feature>
<feature type="transmembrane region" description="Helical" evidence="1">
    <location>
        <begin position="191"/>
        <end position="210"/>
    </location>
</feature>
<feature type="transmembrane region" description="Helical" evidence="1">
    <location>
        <begin position="153"/>
        <end position="171"/>
    </location>
</feature>
<comment type="caution">
    <text evidence="2">The sequence shown here is derived from an EMBL/GenBank/DDBJ whole genome shotgun (WGS) entry which is preliminary data.</text>
</comment>
<organism evidence="2">
    <name type="scientific">bioreactor metagenome</name>
    <dbReference type="NCBI Taxonomy" id="1076179"/>
    <lineage>
        <taxon>unclassified sequences</taxon>
        <taxon>metagenomes</taxon>
        <taxon>ecological metagenomes</taxon>
    </lineage>
</organism>
<proteinExistence type="predicted"/>
<evidence type="ECO:0000313" key="2">
    <source>
        <dbReference type="EMBL" id="MPM22326.1"/>
    </source>
</evidence>
<keyword evidence="1" id="KW-0472">Membrane</keyword>
<dbReference type="AlphaFoldDB" id="A0A644Y1E8"/>
<keyword evidence="1" id="KW-0812">Transmembrane</keyword>
<reference evidence="2" key="1">
    <citation type="submission" date="2019-08" db="EMBL/GenBank/DDBJ databases">
        <authorList>
            <person name="Kucharzyk K."/>
            <person name="Murdoch R.W."/>
            <person name="Higgins S."/>
            <person name="Loffler F."/>
        </authorList>
    </citation>
    <scope>NUCLEOTIDE SEQUENCE</scope>
</reference>